<proteinExistence type="predicted"/>
<dbReference type="Proteomes" id="UP000366051">
    <property type="component" value="Chromosome"/>
</dbReference>
<name>A0A5Q2N767_9FIRM</name>
<evidence type="ECO:0000313" key="2">
    <source>
        <dbReference type="Proteomes" id="UP000366051"/>
    </source>
</evidence>
<dbReference type="KEGG" id="hcv:FTV88_2012"/>
<organism evidence="1 2">
    <name type="scientific">Heliorestis convoluta</name>
    <dbReference type="NCBI Taxonomy" id="356322"/>
    <lineage>
        <taxon>Bacteria</taxon>
        <taxon>Bacillati</taxon>
        <taxon>Bacillota</taxon>
        <taxon>Clostridia</taxon>
        <taxon>Eubacteriales</taxon>
        <taxon>Heliobacteriaceae</taxon>
        <taxon>Heliorestis</taxon>
    </lineage>
</organism>
<protein>
    <submittedName>
        <fullName evidence="1">Uncharacterized protein</fullName>
    </submittedName>
</protein>
<dbReference type="AlphaFoldDB" id="A0A5Q2N767"/>
<sequence length="37" mass="4416">MLKGKKKRDSIAIFSYTFLFSQKEKGLYRPFSDFPIK</sequence>
<gene>
    <name evidence="1" type="ORF">FTV88_2012</name>
</gene>
<keyword evidence="2" id="KW-1185">Reference proteome</keyword>
<reference evidence="2" key="1">
    <citation type="submission" date="2019-11" db="EMBL/GenBank/DDBJ databases">
        <title>Genome sequence of Heliorestis convoluta strain HH, an alkaliphilic and minimalistic phototrophic bacterium from a soda lake in Egypt.</title>
        <authorList>
            <person name="Dewey E.D."/>
            <person name="Stokes L.M."/>
            <person name="Burchell B.M."/>
            <person name="Shaffer K.N."/>
            <person name="Huntington A.M."/>
            <person name="Baker J.M."/>
            <person name="Nadendla S."/>
            <person name="Giglio M.G."/>
            <person name="Touchman J.W."/>
            <person name="Blankenship R.E."/>
            <person name="Madigan M.T."/>
            <person name="Sattley W.M."/>
        </authorList>
    </citation>
    <scope>NUCLEOTIDE SEQUENCE [LARGE SCALE GENOMIC DNA]</scope>
    <source>
        <strain evidence="2">HH</strain>
    </source>
</reference>
<evidence type="ECO:0000313" key="1">
    <source>
        <dbReference type="EMBL" id="QGG48110.1"/>
    </source>
</evidence>
<accession>A0A5Q2N767</accession>
<dbReference type="EMBL" id="CP045875">
    <property type="protein sequence ID" value="QGG48110.1"/>
    <property type="molecule type" value="Genomic_DNA"/>
</dbReference>